<dbReference type="Proteomes" id="UP000326678">
    <property type="component" value="Chromosome Gxm1"/>
</dbReference>
<dbReference type="InterPro" id="IPR046357">
    <property type="entry name" value="PPIase_dom_sf"/>
</dbReference>
<dbReference type="GO" id="GO:0003755">
    <property type="term" value="F:peptidyl-prolyl cis-trans isomerase activity"/>
    <property type="evidence" value="ECO:0007669"/>
    <property type="project" value="UniProtKB-KW"/>
</dbReference>
<keyword evidence="3" id="KW-0732">Signal</keyword>
<keyword evidence="4 6" id="KW-0697">Rotamase</keyword>
<protein>
    <recommendedName>
        <fullName evidence="2">peptidylprolyl isomerase</fullName>
        <ecNumber evidence="2">5.2.1.8</ecNumber>
    </recommendedName>
</protein>
<dbReference type="SUPFAM" id="SSF54534">
    <property type="entry name" value="FKBP-like"/>
    <property type="match status" value="1"/>
</dbReference>
<evidence type="ECO:0000313" key="8">
    <source>
        <dbReference type="EMBL" id="QFS44494.1"/>
    </source>
</evidence>
<evidence type="ECO:0000256" key="5">
    <source>
        <dbReference type="ARBA" id="ARBA00023235"/>
    </source>
</evidence>
<gene>
    <name evidence="8" type="ORF">GXM_01969</name>
</gene>
<proteinExistence type="predicted"/>
<dbReference type="InterPro" id="IPR000297">
    <property type="entry name" value="PPIase_PpiC"/>
</dbReference>
<dbReference type="EC" id="5.2.1.8" evidence="2"/>
<dbReference type="AlphaFoldDB" id="A0A5P8VVW9"/>
<keyword evidence="5 6" id="KW-0413">Isomerase</keyword>
<feature type="domain" description="PpiC" evidence="7">
    <location>
        <begin position="125"/>
        <end position="208"/>
    </location>
</feature>
<evidence type="ECO:0000256" key="3">
    <source>
        <dbReference type="ARBA" id="ARBA00022729"/>
    </source>
</evidence>
<accession>A0A5P8VVW9</accession>
<sequence length="246" mass="28199">MLQPIPITNEDILHQVKVSCKIPEIVKQIVTSKVIITAAEQAGIKVEVEELQKAADQIRLANKLDNADDTWNWLEKHGLSIDDFEEIAYMSLISSKLVKHLFADKVEPYFFENQLDYVCVVMYEVVLDDEDLALELFYAIKEGEMSFYDVAHKYIQDIELRRQGGYLGIIRRKDLKSDISAAVFAATVPQVLKPIVTSKGLHLIFVEEIIQAELDNKLRNQIITDLFNEWIKQQMKEVEVAMNLSA</sequence>
<evidence type="ECO:0000256" key="1">
    <source>
        <dbReference type="ARBA" id="ARBA00000971"/>
    </source>
</evidence>
<reference evidence="8 9" key="1">
    <citation type="submission" date="2019-10" db="EMBL/GenBank/DDBJ databases">
        <title>Genomic and transcriptomic insights into the perfect genentic adaptation of a filamentous nitrogen-fixing cyanobacterium to rice fields.</title>
        <authorList>
            <person name="Chen Z."/>
        </authorList>
    </citation>
    <scope>NUCLEOTIDE SEQUENCE [LARGE SCALE GENOMIC DNA]</scope>
    <source>
        <strain evidence="8">CCNUC1</strain>
    </source>
</reference>
<evidence type="ECO:0000256" key="6">
    <source>
        <dbReference type="PROSITE-ProRule" id="PRU00278"/>
    </source>
</evidence>
<dbReference type="Pfam" id="PF00639">
    <property type="entry name" value="Rotamase"/>
    <property type="match status" value="1"/>
</dbReference>
<dbReference type="RefSeq" id="WP_152588658.1">
    <property type="nucleotide sequence ID" value="NZ_CP045226.1"/>
</dbReference>
<dbReference type="Gene3D" id="1.10.4030.10">
    <property type="entry name" value="Porin chaperone SurA, peptide-binding domain"/>
    <property type="match status" value="1"/>
</dbReference>
<name>A0A5P8VVW9_9NOSO</name>
<dbReference type="PANTHER" id="PTHR47245">
    <property type="entry name" value="PEPTIDYLPROLYL ISOMERASE"/>
    <property type="match status" value="1"/>
</dbReference>
<dbReference type="SUPFAM" id="SSF109998">
    <property type="entry name" value="Triger factor/SurA peptide-binding domain-like"/>
    <property type="match status" value="1"/>
</dbReference>
<dbReference type="InterPro" id="IPR050245">
    <property type="entry name" value="PrsA_foldase"/>
</dbReference>
<dbReference type="InterPro" id="IPR027304">
    <property type="entry name" value="Trigger_fact/SurA_dom_sf"/>
</dbReference>
<evidence type="ECO:0000259" key="7">
    <source>
        <dbReference type="PROSITE" id="PS50198"/>
    </source>
</evidence>
<dbReference type="Gene3D" id="3.10.50.40">
    <property type="match status" value="1"/>
</dbReference>
<organism evidence="8 9">
    <name type="scientific">Nostoc sphaeroides CCNUC1</name>
    <dbReference type="NCBI Taxonomy" id="2653204"/>
    <lineage>
        <taxon>Bacteria</taxon>
        <taxon>Bacillati</taxon>
        <taxon>Cyanobacteriota</taxon>
        <taxon>Cyanophyceae</taxon>
        <taxon>Nostocales</taxon>
        <taxon>Nostocaceae</taxon>
        <taxon>Nostoc</taxon>
    </lineage>
</organism>
<evidence type="ECO:0000313" key="9">
    <source>
        <dbReference type="Proteomes" id="UP000326678"/>
    </source>
</evidence>
<dbReference type="PROSITE" id="PS50198">
    <property type="entry name" value="PPIC_PPIASE_2"/>
    <property type="match status" value="1"/>
</dbReference>
<evidence type="ECO:0000256" key="4">
    <source>
        <dbReference type="ARBA" id="ARBA00023110"/>
    </source>
</evidence>
<dbReference type="EMBL" id="CP045226">
    <property type="protein sequence ID" value="QFS44494.1"/>
    <property type="molecule type" value="Genomic_DNA"/>
</dbReference>
<evidence type="ECO:0000256" key="2">
    <source>
        <dbReference type="ARBA" id="ARBA00013194"/>
    </source>
</evidence>
<dbReference type="KEGG" id="nsh:GXM_01969"/>
<comment type="catalytic activity">
    <reaction evidence="1">
        <text>[protein]-peptidylproline (omega=180) = [protein]-peptidylproline (omega=0)</text>
        <dbReference type="Rhea" id="RHEA:16237"/>
        <dbReference type="Rhea" id="RHEA-COMP:10747"/>
        <dbReference type="Rhea" id="RHEA-COMP:10748"/>
        <dbReference type="ChEBI" id="CHEBI:83833"/>
        <dbReference type="ChEBI" id="CHEBI:83834"/>
        <dbReference type="EC" id="5.2.1.8"/>
    </reaction>
</comment>
<keyword evidence="9" id="KW-1185">Reference proteome</keyword>
<dbReference type="PANTHER" id="PTHR47245:SF1">
    <property type="entry name" value="FOLDASE PROTEIN PRSA"/>
    <property type="match status" value="1"/>
</dbReference>